<name>A0A2U3K5T3_9FIRM</name>
<organism evidence="1 2">
    <name type="scientific">Candidatus Desulfosporosinus infrequens</name>
    <dbReference type="NCBI Taxonomy" id="2043169"/>
    <lineage>
        <taxon>Bacteria</taxon>
        <taxon>Bacillati</taxon>
        <taxon>Bacillota</taxon>
        <taxon>Clostridia</taxon>
        <taxon>Eubacteriales</taxon>
        <taxon>Desulfitobacteriaceae</taxon>
        <taxon>Desulfosporosinus</taxon>
    </lineage>
</organism>
<dbReference type="Proteomes" id="UP000238916">
    <property type="component" value="Unassembled WGS sequence"/>
</dbReference>
<evidence type="ECO:0000313" key="1">
    <source>
        <dbReference type="EMBL" id="SPF35021.1"/>
    </source>
</evidence>
<accession>A0A2U3K5T3</accession>
<sequence>MDSRGFENPSFRTGGFLKPIILDRWIFKTLNLGQIAVLIPVQTGNNKTELNWRTAAWRTRNLLKKK</sequence>
<dbReference type="AlphaFoldDB" id="A0A2U3K5T3"/>
<evidence type="ECO:0000313" key="2">
    <source>
        <dbReference type="Proteomes" id="UP000238916"/>
    </source>
</evidence>
<reference evidence="2" key="1">
    <citation type="submission" date="2018-02" db="EMBL/GenBank/DDBJ databases">
        <authorList>
            <person name="Hausmann B."/>
        </authorList>
    </citation>
    <scope>NUCLEOTIDE SEQUENCE [LARGE SCALE GENOMIC DNA]</scope>
    <source>
        <strain evidence="2">Peat soil MAG SbF1</strain>
    </source>
</reference>
<gene>
    <name evidence="1" type="ORF">SBF1_1430005</name>
</gene>
<dbReference type="EMBL" id="OMOF01000050">
    <property type="protein sequence ID" value="SPF35021.1"/>
    <property type="molecule type" value="Genomic_DNA"/>
</dbReference>
<proteinExistence type="predicted"/>
<protein>
    <submittedName>
        <fullName evidence="1">Uncharacterized protein</fullName>
    </submittedName>
</protein>